<keyword evidence="5" id="KW-1185">Reference proteome</keyword>
<comment type="caution">
    <text evidence="4">The sequence shown here is derived from an EMBL/GenBank/DDBJ whole genome shotgun (WGS) entry which is preliminary data.</text>
</comment>
<accession>A0ABV8KU45</accession>
<feature type="domain" description="AMP-dependent synthetase/ligase" evidence="2">
    <location>
        <begin position="2"/>
        <end position="360"/>
    </location>
</feature>
<dbReference type="SUPFAM" id="SSF56801">
    <property type="entry name" value="Acetyl-CoA synthetase-like"/>
    <property type="match status" value="1"/>
</dbReference>
<dbReference type="Pfam" id="PF00501">
    <property type="entry name" value="AMP-binding"/>
    <property type="match status" value="1"/>
</dbReference>
<protein>
    <submittedName>
        <fullName evidence="4">AMP-binding protein</fullName>
    </submittedName>
</protein>
<dbReference type="Proteomes" id="UP001595868">
    <property type="component" value="Unassembled WGS sequence"/>
</dbReference>
<dbReference type="PROSITE" id="PS00455">
    <property type="entry name" value="AMP_BINDING"/>
    <property type="match status" value="1"/>
</dbReference>
<evidence type="ECO:0000313" key="4">
    <source>
        <dbReference type="EMBL" id="MFC4109529.1"/>
    </source>
</evidence>
<dbReference type="RefSeq" id="WP_377551050.1">
    <property type="nucleotide sequence ID" value="NZ_JBHSBN010000025.1"/>
</dbReference>
<dbReference type="InterPro" id="IPR025110">
    <property type="entry name" value="AMP-bd_C"/>
</dbReference>
<gene>
    <name evidence="4" type="ORF">ACFOX0_26800</name>
</gene>
<proteinExistence type="predicted"/>
<dbReference type="PANTHER" id="PTHR45527">
    <property type="entry name" value="NONRIBOSOMAL PEPTIDE SYNTHETASE"/>
    <property type="match status" value="1"/>
</dbReference>
<feature type="domain" description="AMP-binding enzyme C-terminal" evidence="3">
    <location>
        <begin position="418"/>
        <end position="494"/>
    </location>
</feature>
<dbReference type="Gene3D" id="3.40.50.12780">
    <property type="entry name" value="N-terminal domain of ligase-like"/>
    <property type="match status" value="1"/>
</dbReference>
<dbReference type="InterPro" id="IPR020845">
    <property type="entry name" value="AMP-binding_CS"/>
</dbReference>
<dbReference type="InterPro" id="IPR045851">
    <property type="entry name" value="AMP-bd_C_sf"/>
</dbReference>
<evidence type="ECO:0000313" key="5">
    <source>
        <dbReference type="Proteomes" id="UP001595868"/>
    </source>
</evidence>
<dbReference type="Gene3D" id="3.30.300.30">
    <property type="match status" value="1"/>
</dbReference>
<sequence length="515" mass="53700">MRHAARARPDSPAVVHNGRTISYSRLVAAATTVAHRLGPRPGVVAVPAGHGPATVVGLLGVWTAAGTYCPVDPGFPPARRRSMLTAVGCRTALGAAALDAALDATLDATLEPAAPAGPADPAGPAEPADLATAGLTDTDPDAPAYILFTSGSTGRPKPVVTPHRAIGSAVPALGTAFGLTAADRVLQFASLNWDTCFEEILPTLTTGATVVFDDEAYTGSFRRFLRMVDRQRLTVLDLPSAYWHELVRHLVEEPAALPDSLRLVVIGGEAVSPARLADWRRLGTDRIRLLNTYGCTETTLVTHAAELHGPLAAGTTASAAGTTASAGPVPIGRALPHVREHVTPDGELLIGGPALATGYHGLPAATADRFTTLDTGDGPRRYFRTGDRVERLPDGALLHRGRLDHEVKIRGVRVDPGEVEAHLAGHPAVGAAAVVGVGTADHVTLAAYVLPLPGTDTAGLARELTRFLRDRVPGHLVPGRITVVADLAWTASGKVDRAASHRRHTTGHHPKEAIA</sequence>
<feature type="region of interest" description="Disordered" evidence="1">
    <location>
        <begin position="111"/>
        <end position="134"/>
    </location>
</feature>
<organism evidence="4 5">
    <name type="scientific">Micromonospora zhanjiangensis</name>
    <dbReference type="NCBI Taxonomy" id="1522057"/>
    <lineage>
        <taxon>Bacteria</taxon>
        <taxon>Bacillati</taxon>
        <taxon>Actinomycetota</taxon>
        <taxon>Actinomycetes</taxon>
        <taxon>Micromonosporales</taxon>
        <taxon>Micromonosporaceae</taxon>
        <taxon>Micromonospora</taxon>
    </lineage>
</organism>
<feature type="region of interest" description="Disordered" evidence="1">
    <location>
        <begin position="495"/>
        <end position="515"/>
    </location>
</feature>
<feature type="compositionally biased region" description="Low complexity" evidence="1">
    <location>
        <begin position="111"/>
        <end position="131"/>
    </location>
</feature>
<evidence type="ECO:0000256" key="1">
    <source>
        <dbReference type="SAM" id="MobiDB-lite"/>
    </source>
</evidence>
<evidence type="ECO:0000259" key="3">
    <source>
        <dbReference type="Pfam" id="PF13193"/>
    </source>
</evidence>
<evidence type="ECO:0000259" key="2">
    <source>
        <dbReference type="Pfam" id="PF00501"/>
    </source>
</evidence>
<dbReference type="EMBL" id="JBHSBN010000025">
    <property type="protein sequence ID" value="MFC4109529.1"/>
    <property type="molecule type" value="Genomic_DNA"/>
</dbReference>
<dbReference type="InterPro" id="IPR042099">
    <property type="entry name" value="ANL_N_sf"/>
</dbReference>
<name>A0ABV8KU45_9ACTN</name>
<dbReference type="PANTHER" id="PTHR45527:SF1">
    <property type="entry name" value="FATTY ACID SYNTHASE"/>
    <property type="match status" value="1"/>
</dbReference>
<reference evidence="5" key="1">
    <citation type="journal article" date="2019" name="Int. J. Syst. Evol. Microbiol.">
        <title>The Global Catalogue of Microorganisms (GCM) 10K type strain sequencing project: providing services to taxonomists for standard genome sequencing and annotation.</title>
        <authorList>
            <consortium name="The Broad Institute Genomics Platform"/>
            <consortium name="The Broad Institute Genome Sequencing Center for Infectious Disease"/>
            <person name="Wu L."/>
            <person name="Ma J."/>
        </authorList>
    </citation>
    <scope>NUCLEOTIDE SEQUENCE [LARGE SCALE GENOMIC DNA]</scope>
    <source>
        <strain evidence="5">2902at01</strain>
    </source>
</reference>
<dbReference type="InterPro" id="IPR000873">
    <property type="entry name" value="AMP-dep_synth/lig_dom"/>
</dbReference>
<dbReference type="Pfam" id="PF13193">
    <property type="entry name" value="AMP-binding_C"/>
    <property type="match status" value="1"/>
</dbReference>